<dbReference type="GO" id="GO:0006351">
    <property type="term" value="P:DNA-templated transcription"/>
    <property type="evidence" value="ECO:0007669"/>
    <property type="project" value="InterPro"/>
</dbReference>
<proteinExistence type="predicted"/>
<feature type="chain" id="PRO_5007805590" evidence="7">
    <location>
        <begin position="21"/>
        <end position="866"/>
    </location>
</feature>
<dbReference type="OrthoDB" id="10031947at2759"/>
<keyword evidence="2" id="KW-0805">Transcription regulation</keyword>
<evidence type="ECO:0000256" key="1">
    <source>
        <dbReference type="ARBA" id="ARBA00022833"/>
    </source>
</evidence>
<dbReference type="PANTHER" id="PTHR47171:SF6">
    <property type="entry name" value="SPECIFIC TRANSCRIPTION FACTOR, PUTATIVE (AFU_ORTHOLOGUE AFUA_2G06130)-RELATED"/>
    <property type="match status" value="1"/>
</dbReference>
<dbReference type="InterPro" id="IPR001138">
    <property type="entry name" value="Zn2Cys6_DnaBD"/>
</dbReference>
<evidence type="ECO:0000256" key="3">
    <source>
        <dbReference type="ARBA" id="ARBA00023125"/>
    </source>
</evidence>
<evidence type="ECO:0000313" key="10">
    <source>
        <dbReference type="Proteomes" id="UP000070121"/>
    </source>
</evidence>
<sequence length="866" mass="94036">MKLTAVLLSVSALFLGSANAWWCTDYGKQANHLSCKALYPERNTFCCSAAEGGDRHTWRGDCMLADDTPCGDGGVEGCSWRRTGLQRYVIGISVLGRSDHLMPDSPTVQCVANRRHANPSPSGFHLHADRMLKLKFVNTTNVPVQKRKIALHACDNCRRRKKRCVHPLGEGESPPPHTVHWRKRGHPPGPAASAENDSPDDATGTPIDPSLQYSPSTEEAGVLGPGNEAVDGDDDDDANDDNQTADSIHVANSEPSTLSSTLPVDQPRSRFVNAEPQRGITRPNSINTGPPIQAQVPSVGTPVVPIESPAIRATNSTTHISSPETKVQPTDSDSNHNDDRFVGDLNPEGAFLADSPATSRGHAESNAVGVWYSRRNNGDSLTPELASAVSVDYEVHQFLAVLPKKESYDQLERIYIRDVHRILPVMNLNILRASTSTISQVLCKQAICLAAGSNPSARPYLTLGQDSSAVISYSEFALRLSSAIRKALSLGLVKDRVQAVAIMVILSLYTHFSQDRHLSAELAAQAVSNAQTVGLHLQNPPARSEDPAYLTRLFCCVWAMDQLNAAFHGRPVMIHERDLGRDMEECLREQDSCFRLFLEIVVLLGCIIDLYRPAVKNTGCVVMEDFPSFDSLVEQAHALGVESRLLASMELLYHGIGILSCRIPVGSTRSEHLSLALNRQALSAIKITTIIEDYGNSLSHMTFVPYAVSLSLRVAYRELRSSKAPMLTARSRRQLQSTCKTLRAMGSMFRSAQVMVDLAEQVIREIDQVCTNALNEQNAVGSTNAPNTPRQDQAAPHVAPAVGCSNVDDGNHPPNSEPMPVFDPSLFEGPAGFDVFEFFDPGDLNAIDAILGGDAPPGIGPMGSFI</sequence>
<keyword evidence="3" id="KW-0238">DNA-binding</keyword>
<dbReference type="Proteomes" id="UP000070121">
    <property type="component" value="Unassembled WGS sequence"/>
</dbReference>
<dbReference type="InterPro" id="IPR007219">
    <property type="entry name" value="XnlR_reg_dom"/>
</dbReference>
<feature type="compositionally biased region" description="Polar residues" evidence="6">
    <location>
        <begin position="253"/>
        <end position="263"/>
    </location>
</feature>
<dbReference type="CDD" id="cd12148">
    <property type="entry name" value="fungal_TF_MHR"/>
    <property type="match status" value="1"/>
</dbReference>
<feature type="region of interest" description="Disordered" evidence="6">
    <location>
        <begin position="313"/>
        <end position="340"/>
    </location>
</feature>
<keyword evidence="4" id="KW-0804">Transcription</keyword>
<feature type="compositionally biased region" description="Acidic residues" evidence="6">
    <location>
        <begin position="230"/>
        <end position="240"/>
    </location>
</feature>
<dbReference type="AlphaFoldDB" id="A0A135UZ59"/>
<feature type="region of interest" description="Disordered" evidence="6">
    <location>
        <begin position="166"/>
        <end position="299"/>
    </location>
</feature>
<keyword evidence="7" id="KW-0732">Signal</keyword>
<evidence type="ECO:0000256" key="2">
    <source>
        <dbReference type="ARBA" id="ARBA00023015"/>
    </source>
</evidence>
<keyword evidence="10" id="KW-1185">Reference proteome</keyword>
<evidence type="ECO:0000256" key="6">
    <source>
        <dbReference type="SAM" id="MobiDB-lite"/>
    </source>
</evidence>
<dbReference type="PANTHER" id="PTHR47171">
    <property type="entry name" value="FARA-RELATED"/>
    <property type="match status" value="1"/>
</dbReference>
<comment type="caution">
    <text evidence="9">The sequence shown here is derived from an EMBL/GenBank/DDBJ whole genome shotgun (WGS) entry which is preliminary data.</text>
</comment>
<dbReference type="Pfam" id="PF04082">
    <property type="entry name" value="Fungal_trans"/>
    <property type="match status" value="1"/>
</dbReference>
<protein>
    <submittedName>
        <fullName evidence="9">Fungal specific transcription factor domain-containing protein</fullName>
    </submittedName>
</protein>
<reference evidence="9 10" key="1">
    <citation type="submission" date="2014-02" db="EMBL/GenBank/DDBJ databases">
        <title>The genome sequence of Colletotrichum salicis CBS 607.94.</title>
        <authorList>
            <person name="Baroncelli R."/>
            <person name="Thon M.R."/>
        </authorList>
    </citation>
    <scope>NUCLEOTIDE SEQUENCE [LARGE SCALE GENOMIC DNA]</scope>
    <source>
        <strain evidence="9 10">CBS 607.94</strain>
    </source>
</reference>
<keyword evidence="5" id="KW-0539">Nucleus</keyword>
<gene>
    <name evidence="9" type="ORF">CSAL01_03208</name>
</gene>
<evidence type="ECO:0000256" key="5">
    <source>
        <dbReference type="ARBA" id="ARBA00023242"/>
    </source>
</evidence>
<organism evidence="9 10">
    <name type="scientific">Colletotrichum salicis</name>
    <dbReference type="NCBI Taxonomy" id="1209931"/>
    <lineage>
        <taxon>Eukaryota</taxon>
        <taxon>Fungi</taxon>
        <taxon>Dikarya</taxon>
        <taxon>Ascomycota</taxon>
        <taxon>Pezizomycotina</taxon>
        <taxon>Sordariomycetes</taxon>
        <taxon>Hypocreomycetidae</taxon>
        <taxon>Glomerellales</taxon>
        <taxon>Glomerellaceae</taxon>
        <taxon>Colletotrichum</taxon>
        <taxon>Colletotrichum acutatum species complex</taxon>
    </lineage>
</organism>
<dbReference type="GO" id="GO:0003677">
    <property type="term" value="F:DNA binding"/>
    <property type="evidence" value="ECO:0007669"/>
    <property type="project" value="UniProtKB-KW"/>
</dbReference>
<dbReference type="InterPro" id="IPR052073">
    <property type="entry name" value="Amide_Lactam_Regulators"/>
</dbReference>
<feature type="compositionally biased region" description="Polar residues" evidence="6">
    <location>
        <begin position="282"/>
        <end position="298"/>
    </location>
</feature>
<accession>A0A135UZ59</accession>
<feature type="signal peptide" evidence="7">
    <location>
        <begin position="1"/>
        <end position="20"/>
    </location>
</feature>
<feature type="domain" description="Xylanolytic transcriptional activator regulatory" evidence="8">
    <location>
        <begin position="438"/>
        <end position="577"/>
    </location>
</feature>
<keyword evidence="1" id="KW-0862">Zinc</keyword>
<name>A0A135UZ59_9PEZI</name>
<dbReference type="CDD" id="cd00067">
    <property type="entry name" value="GAL4"/>
    <property type="match status" value="1"/>
</dbReference>
<feature type="compositionally biased region" description="Polar residues" evidence="6">
    <location>
        <begin position="313"/>
        <end position="332"/>
    </location>
</feature>
<evidence type="ECO:0000313" key="9">
    <source>
        <dbReference type="EMBL" id="KXH65698.1"/>
    </source>
</evidence>
<dbReference type="EMBL" id="JFFI01000838">
    <property type="protein sequence ID" value="KXH65698.1"/>
    <property type="molecule type" value="Genomic_DNA"/>
</dbReference>
<evidence type="ECO:0000256" key="4">
    <source>
        <dbReference type="ARBA" id="ARBA00023163"/>
    </source>
</evidence>
<dbReference type="GO" id="GO:0008270">
    <property type="term" value="F:zinc ion binding"/>
    <property type="evidence" value="ECO:0007669"/>
    <property type="project" value="InterPro"/>
</dbReference>
<dbReference type="STRING" id="1209931.A0A135UZ59"/>
<evidence type="ECO:0000256" key="7">
    <source>
        <dbReference type="SAM" id="SignalP"/>
    </source>
</evidence>
<evidence type="ECO:0000259" key="8">
    <source>
        <dbReference type="Pfam" id="PF04082"/>
    </source>
</evidence>
<dbReference type="GO" id="GO:0000981">
    <property type="term" value="F:DNA-binding transcription factor activity, RNA polymerase II-specific"/>
    <property type="evidence" value="ECO:0007669"/>
    <property type="project" value="InterPro"/>
</dbReference>